<dbReference type="AlphaFoldDB" id="N6URN8"/>
<sequence>MFSLYRLFVVILSMLVIFSMFNQGGAQPIEDLAPKHAGPKQVGSEHLGPSRNQHAGPAGGPPIGSVKPEDIVLY</sequence>
<dbReference type="HOGENOM" id="CLU_2690358_0_0_1"/>
<feature type="region of interest" description="Disordered" evidence="1">
    <location>
        <begin position="29"/>
        <end position="74"/>
    </location>
</feature>
<dbReference type="EMBL" id="KB632331">
    <property type="protein sequence ID" value="ERL92637.1"/>
    <property type="molecule type" value="Genomic_DNA"/>
</dbReference>
<keyword evidence="2" id="KW-0732">Signal</keyword>
<proteinExistence type="predicted"/>
<name>N6URN8_DENPD</name>
<evidence type="ECO:0000256" key="2">
    <source>
        <dbReference type="SAM" id="SignalP"/>
    </source>
</evidence>
<feature type="non-terminal residue" evidence="3">
    <location>
        <position position="1"/>
    </location>
</feature>
<evidence type="ECO:0000256" key="1">
    <source>
        <dbReference type="SAM" id="MobiDB-lite"/>
    </source>
</evidence>
<organism evidence="3">
    <name type="scientific">Dendroctonus ponderosae</name>
    <name type="common">Mountain pine beetle</name>
    <dbReference type="NCBI Taxonomy" id="77166"/>
    <lineage>
        <taxon>Eukaryota</taxon>
        <taxon>Metazoa</taxon>
        <taxon>Ecdysozoa</taxon>
        <taxon>Arthropoda</taxon>
        <taxon>Hexapoda</taxon>
        <taxon>Insecta</taxon>
        <taxon>Pterygota</taxon>
        <taxon>Neoptera</taxon>
        <taxon>Endopterygota</taxon>
        <taxon>Coleoptera</taxon>
        <taxon>Polyphaga</taxon>
        <taxon>Cucujiformia</taxon>
        <taxon>Curculionidae</taxon>
        <taxon>Scolytinae</taxon>
        <taxon>Dendroctonus</taxon>
    </lineage>
</organism>
<gene>
    <name evidence="4" type="ORF">D910_00887</name>
    <name evidence="5" type="ORF">D910_09950</name>
    <name evidence="3" type="ORF">YQE_02218</name>
</gene>
<dbReference type="EMBL" id="KB740098">
    <property type="protein sequence ID" value="ENN81402.1"/>
    <property type="molecule type" value="Genomic_DNA"/>
</dbReference>
<evidence type="ECO:0000313" key="5">
    <source>
        <dbReference type="EMBL" id="ERL92637.1"/>
    </source>
</evidence>
<feature type="chain" id="PRO_5009708263" description="Secreted protein" evidence="2">
    <location>
        <begin position="27"/>
        <end position="74"/>
    </location>
</feature>
<evidence type="ECO:0008006" key="7">
    <source>
        <dbReference type="Google" id="ProtNLM"/>
    </source>
</evidence>
<evidence type="ECO:0000313" key="3">
    <source>
        <dbReference type="EMBL" id="ENN81402.1"/>
    </source>
</evidence>
<dbReference type="Proteomes" id="UP000030742">
    <property type="component" value="Unassembled WGS sequence"/>
</dbReference>
<accession>N6URN8</accession>
<feature type="signal peptide" evidence="2">
    <location>
        <begin position="1"/>
        <end position="26"/>
    </location>
</feature>
<dbReference type="EMBL" id="KB630576">
    <property type="protein sequence ID" value="ERL83698.1"/>
    <property type="molecule type" value="Genomic_DNA"/>
</dbReference>
<evidence type="ECO:0000313" key="4">
    <source>
        <dbReference type="EMBL" id="ERL83698.1"/>
    </source>
</evidence>
<reference evidence="3 6" key="1">
    <citation type="journal article" date="2013" name="Genome Biol.">
        <title>Draft genome of the mountain pine beetle, Dendroctonus ponderosae Hopkins, a major forest pest.</title>
        <authorList>
            <person name="Keeling C.I."/>
            <person name="Yuen M.M."/>
            <person name="Liao N.Y."/>
            <person name="Docking T.R."/>
            <person name="Chan S.K."/>
            <person name="Taylor G.A."/>
            <person name="Palmquist D.L."/>
            <person name="Jackman S.D."/>
            <person name="Nguyen A."/>
            <person name="Li M."/>
            <person name="Henderson H."/>
            <person name="Janes J.K."/>
            <person name="Zhao Y."/>
            <person name="Pandoh P."/>
            <person name="Moore R."/>
            <person name="Sperling F.A."/>
            <person name="Huber D.P."/>
            <person name="Birol I."/>
            <person name="Jones S.J."/>
            <person name="Bohlmann J."/>
        </authorList>
    </citation>
    <scope>NUCLEOTIDE SEQUENCE</scope>
</reference>
<evidence type="ECO:0000313" key="6">
    <source>
        <dbReference type="Proteomes" id="UP000030742"/>
    </source>
</evidence>
<protein>
    <recommendedName>
        <fullName evidence="7">Secreted protein</fullName>
    </recommendedName>
</protein>